<dbReference type="Pfam" id="PF01451">
    <property type="entry name" value="LMWPc"/>
    <property type="match status" value="1"/>
</dbReference>
<dbReference type="GO" id="GO:0046685">
    <property type="term" value="P:response to arsenic-containing substance"/>
    <property type="evidence" value="ECO:0007669"/>
    <property type="project" value="UniProtKB-KW"/>
</dbReference>
<gene>
    <name evidence="3" type="ORF">SAMN04488105_106196</name>
</gene>
<evidence type="ECO:0000313" key="4">
    <source>
        <dbReference type="Proteomes" id="UP000198994"/>
    </source>
</evidence>
<dbReference type="SMART" id="SM00418">
    <property type="entry name" value="HTH_ARSR"/>
    <property type="match status" value="1"/>
</dbReference>
<dbReference type="RefSeq" id="WP_089958865.1">
    <property type="nucleotide sequence ID" value="NZ_FNAV01000006.1"/>
</dbReference>
<dbReference type="AlphaFoldDB" id="A0A1G7F1Y2"/>
<dbReference type="Pfam" id="PF12840">
    <property type="entry name" value="HTH_20"/>
    <property type="match status" value="1"/>
</dbReference>
<reference evidence="4" key="1">
    <citation type="submission" date="2016-10" db="EMBL/GenBank/DDBJ databases">
        <authorList>
            <person name="Varghese N."/>
            <person name="Submissions S."/>
        </authorList>
    </citation>
    <scope>NUCLEOTIDE SEQUENCE [LARGE SCALE GENOMIC DNA]</scope>
    <source>
        <strain evidence="4">DSM 10146</strain>
    </source>
</reference>
<dbReference type="Gene3D" id="3.40.50.2300">
    <property type="match status" value="1"/>
</dbReference>
<dbReference type="Proteomes" id="UP000198994">
    <property type="component" value="Unassembled WGS sequence"/>
</dbReference>
<dbReference type="SUPFAM" id="SSF52788">
    <property type="entry name" value="Phosphotyrosine protein phosphatases I"/>
    <property type="match status" value="1"/>
</dbReference>
<dbReference type="CDD" id="cd00090">
    <property type="entry name" value="HTH_ARSR"/>
    <property type="match status" value="1"/>
</dbReference>
<dbReference type="InterPro" id="IPR036388">
    <property type="entry name" value="WH-like_DNA-bd_sf"/>
</dbReference>
<keyword evidence="4" id="KW-1185">Reference proteome</keyword>
<dbReference type="PROSITE" id="PS50987">
    <property type="entry name" value="HTH_ARSR_2"/>
    <property type="match status" value="1"/>
</dbReference>
<protein>
    <submittedName>
        <fullName evidence="3">Transcriptional regulator, ArsR family</fullName>
    </submittedName>
</protein>
<dbReference type="CDD" id="cd16345">
    <property type="entry name" value="LMWP_ArsC"/>
    <property type="match status" value="1"/>
</dbReference>
<accession>A0A1G7F1Y2</accession>
<dbReference type="EMBL" id="FNAV01000006">
    <property type="protein sequence ID" value="SDE69585.1"/>
    <property type="molecule type" value="Genomic_DNA"/>
</dbReference>
<dbReference type="InterPro" id="IPR036196">
    <property type="entry name" value="Ptyr_pPase_sf"/>
</dbReference>
<feature type="domain" description="HTH arsR-type" evidence="2">
    <location>
        <begin position="1"/>
        <end position="94"/>
    </location>
</feature>
<proteinExistence type="predicted"/>
<dbReference type="InterPro" id="IPR011991">
    <property type="entry name" value="ArsR-like_HTH"/>
</dbReference>
<dbReference type="OrthoDB" id="9793058at2"/>
<name>A0A1G7F1Y2_9RHOB</name>
<dbReference type="InterPro" id="IPR001845">
    <property type="entry name" value="HTH_ArsR_DNA-bd_dom"/>
</dbReference>
<dbReference type="InterPro" id="IPR023485">
    <property type="entry name" value="Ptyr_pPase"/>
</dbReference>
<evidence type="ECO:0000259" key="2">
    <source>
        <dbReference type="PROSITE" id="PS50987"/>
    </source>
</evidence>
<dbReference type="GO" id="GO:0003700">
    <property type="term" value="F:DNA-binding transcription factor activity"/>
    <property type="evidence" value="ECO:0007669"/>
    <property type="project" value="InterPro"/>
</dbReference>
<organism evidence="3 4">
    <name type="scientific">Salipiger thiooxidans</name>
    <dbReference type="NCBI Taxonomy" id="282683"/>
    <lineage>
        <taxon>Bacteria</taxon>
        <taxon>Pseudomonadati</taxon>
        <taxon>Pseudomonadota</taxon>
        <taxon>Alphaproteobacteria</taxon>
        <taxon>Rhodobacterales</taxon>
        <taxon>Roseobacteraceae</taxon>
        <taxon>Salipiger</taxon>
    </lineage>
</organism>
<dbReference type="STRING" id="282683.SAMN04488105_106196"/>
<evidence type="ECO:0000313" key="3">
    <source>
        <dbReference type="EMBL" id="SDE69585.1"/>
    </source>
</evidence>
<dbReference type="SMART" id="SM00226">
    <property type="entry name" value="LMWPc"/>
    <property type="match status" value="1"/>
</dbReference>
<dbReference type="Gene3D" id="1.10.10.10">
    <property type="entry name" value="Winged helix-like DNA-binding domain superfamily/Winged helix DNA-binding domain"/>
    <property type="match status" value="1"/>
</dbReference>
<evidence type="ECO:0000256" key="1">
    <source>
        <dbReference type="ARBA" id="ARBA00022849"/>
    </source>
</evidence>
<keyword evidence="1" id="KW-0059">Arsenical resistance</keyword>
<dbReference type="PANTHER" id="PTHR43428">
    <property type="entry name" value="ARSENATE REDUCTASE"/>
    <property type="match status" value="1"/>
</dbReference>
<sequence>MESIRLEQLGTLSHPQRMDLFRLLMRRYPDAVPAGEIVGALGLKPSTASVYLAALREAGLITQTREGRSLLYRADVTAVQGLMGFLFSDCCRGRPDLCPPTAPASATGGQAMARRKYNVLFICTGNSARSIMAESLLRALGGDRFEAYSAGTRPYSELNPIAVSMLEDKGLDTARLRAKTISEFRGPDAPPLDFVFTVCDRAANEDCPAWAGQPISAHWGLPDPVAATGTEAERRLAFQQVYGMLKHRLSAFTALPLGTLDRISLQYAIDRIGMSETEDHTG</sequence>
<dbReference type="InterPro" id="IPR036390">
    <property type="entry name" value="WH_DNA-bd_sf"/>
</dbReference>
<dbReference type="PANTHER" id="PTHR43428:SF1">
    <property type="entry name" value="ARSENATE REDUCTASE"/>
    <property type="match status" value="1"/>
</dbReference>
<dbReference type="SUPFAM" id="SSF46785">
    <property type="entry name" value="Winged helix' DNA-binding domain"/>
    <property type="match status" value="1"/>
</dbReference>